<dbReference type="Proteomes" id="UP000001190">
    <property type="component" value="Chromosome"/>
</dbReference>
<dbReference type="InterPro" id="IPR021784">
    <property type="entry name" value="DUF3349"/>
</dbReference>
<dbReference type="EMBL" id="CP000854">
    <property type="protein sequence ID" value="ACC40098.1"/>
    <property type="molecule type" value="Genomic_DNA"/>
</dbReference>
<gene>
    <name evidence="1" type="ordered locus">MMAR_1648</name>
</gene>
<dbReference type="Gene3D" id="1.10.10.2390">
    <property type="match status" value="1"/>
</dbReference>
<dbReference type="KEGG" id="mmi:MMAR_1648"/>
<dbReference type="Gene3D" id="6.10.140.2080">
    <property type="match status" value="1"/>
</dbReference>
<keyword evidence="2" id="KW-1185">Reference proteome</keyword>
<protein>
    <submittedName>
        <fullName evidence="1">Conserved protein</fullName>
    </submittedName>
</protein>
<reference evidence="1 2" key="1">
    <citation type="journal article" date="2008" name="Genome Res.">
        <title>Insights from the complete genome sequence of Mycobacterium marinum on the evolution of Mycobacterium tuberculosis.</title>
        <authorList>
            <person name="Stinear T.P."/>
            <person name="Seemann T."/>
            <person name="Harrison P.F."/>
            <person name="Jenkin G.A."/>
            <person name="Davies J.K."/>
            <person name="Johnson P.D."/>
            <person name="Abdellah Z."/>
            <person name="Arrowsmith C."/>
            <person name="Chillingworth T."/>
            <person name="Churcher C."/>
            <person name="Clarke K."/>
            <person name="Cronin A."/>
            <person name="Davis P."/>
            <person name="Goodhead I."/>
            <person name="Holroyd N."/>
            <person name="Jagels K."/>
            <person name="Lord A."/>
            <person name="Moule S."/>
            <person name="Mungall K."/>
            <person name="Norbertczak H."/>
            <person name="Quail M.A."/>
            <person name="Rabbinowitsch E."/>
            <person name="Walker D."/>
            <person name="White B."/>
            <person name="Whitehead S."/>
            <person name="Small P.L."/>
            <person name="Brosch R."/>
            <person name="Ramakrishnan L."/>
            <person name="Fischbach M.A."/>
            <person name="Parkhill J."/>
            <person name="Cole S.T."/>
        </authorList>
    </citation>
    <scope>NUCLEOTIDE SEQUENCE [LARGE SCALE GENOMIC DNA]</scope>
    <source>
        <strain evidence="2">ATCC BAA-535 / M</strain>
    </source>
</reference>
<accession>B2HHG6</accession>
<proteinExistence type="predicted"/>
<dbReference type="HOGENOM" id="CLU_140987_0_0_11"/>
<name>B2HHG6_MYCMM</name>
<organism evidence="1 2">
    <name type="scientific">Mycobacterium marinum (strain ATCC BAA-535 / M)</name>
    <dbReference type="NCBI Taxonomy" id="216594"/>
    <lineage>
        <taxon>Bacteria</taxon>
        <taxon>Bacillati</taxon>
        <taxon>Actinomycetota</taxon>
        <taxon>Actinomycetes</taxon>
        <taxon>Mycobacteriales</taxon>
        <taxon>Mycobacteriaceae</taxon>
        <taxon>Mycobacterium</taxon>
        <taxon>Mycobacterium ulcerans group</taxon>
    </lineage>
</organism>
<sequence length="158" mass="17105">MCAVRERPVNCAHDGTPRWRWRGAYRDTGGVMKTLSSHPRFVRSVVRWLQAGYPDGVPGPDRVPLLALLRSTPLTEDQIRQVVRDITAEGSPATADGVINRDEIAEFITDVTHHDAGPENIQRVAGVLAAAGWPLAGIDLSETEDGDAETPEGLSSQA</sequence>
<dbReference type="STRING" id="216594.MMAR_1648"/>
<dbReference type="Pfam" id="PF11829">
    <property type="entry name" value="DUF3349"/>
    <property type="match status" value="1"/>
</dbReference>
<dbReference type="eggNOG" id="ENOG5033260">
    <property type="taxonomic scope" value="Bacteria"/>
</dbReference>
<evidence type="ECO:0000313" key="2">
    <source>
        <dbReference type="Proteomes" id="UP000001190"/>
    </source>
</evidence>
<evidence type="ECO:0000313" key="1">
    <source>
        <dbReference type="EMBL" id="ACC40098.1"/>
    </source>
</evidence>
<dbReference type="AlphaFoldDB" id="B2HHG6"/>